<evidence type="ECO:0000313" key="5">
    <source>
        <dbReference type="EMBL" id="ODA67182.1"/>
    </source>
</evidence>
<dbReference type="PANTHER" id="PTHR33376:SF5">
    <property type="entry name" value="EXTRACYTOPLASMIC SOLUTE RECEPTOR PROTEIN"/>
    <property type="match status" value="1"/>
</dbReference>
<organism evidence="5 6">
    <name type="scientific">Methyloligella halotolerans</name>
    <dbReference type="NCBI Taxonomy" id="1177755"/>
    <lineage>
        <taxon>Bacteria</taxon>
        <taxon>Pseudomonadati</taxon>
        <taxon>Pseudomonadota</taxon>
        <taxon>Alphaproteobacteria</taxon>
        <taxon>Hyphomicrobiales</taxon>
        <taxon>Hyphomicrobiaceae</taxon>
        <taxon>Methyloligella</taxon>
    </lineage>
</organism>
<dbReference type="InterPro" id="IPR038404">
    <property type="entry name" value="TRAP_DctP_sf"/>
</dbReference>
<feature type="binding site" evidence="2">
    <location>
        <position position="174"/>
    </location>
    <ligand>
        <name>substrate</name>
    </ligand>
</feature>
<evidence type="ECO:0000313" key="6">
    <source>
        <dbReference type="Proteomes" id="UP000095087"/>
    </source>
</evidence>
<dbReference type="Pfam" id="PF03480">
    <property type="entry name" value="DctP"/>
    <property type="match status" value="1"/>
</dbReference>
<dbReference type="InterPro" id="IPR018389">
    <property type="entry name" value="DctP_fam"/>
</dbReference>
<dbReference type="AlphaFoldDB" id="A0A1E2RYF8"/>
<keyword evidence="1" id="KW-0732">Signal</keyword>
<feature type="binding site" evidence="3">
    <location>
        <position position="232"/>
    </location>
    <ligand>
        <name>substrate</name>
    </ligand>
</feature>
<dbReference type="GO" id="GO:0046872">
    <property type="term" value="F:metal ion binding"/>
    <property type="evidence" value="ECO:0007669"/>
    <property type="project" value="UniProtKB-KW"/>
</dbReference>
<accession>A0A1E2RYF8</accession>
<feature type="compositionally biased region" description="Acidic residues" evidence="4">
    <location>
        <begin position="380"/>
        <end position="392"/>
    </location>
</feature>
<dbReference type="Gene3D" id="3.40.190.10">
    <property type="entry name" value="Periplasmic binding protein-like II"/>
    <property type="match status" value="1"/>
</dbReference>
<reference evidence="5 6" key="1">
    <citation type="submission" date="2016-07" db="EMBL/GenBank/DDBJ databases">
        <title>Draft genome sequence of Methyloligella halotolerans C2T (VKM B-2706T=CCUG 61687T=DSM 25045T), a halotolerant polyhydroxybutyrate accumulating methylotroph.</title>
        <authorList>
            <person name="Vasilenko O.V."/>
            <person name="Doronina N.V."/>
            <person name="Poroshina M.N."/>
            <person name="Tarlachkov S.V."/>
            <person name="Trotsenko Y.A."/>
        </authorList>
    </citation>
    <scope>NUCLEOTIDE SEQUENCE [LARGE SCALE GENOMIC DNA]</scope>
    <source>
        <strain evidence="5 6">VKM B-2706</strain>
    </source>
</reference>
<dbReference type="GO" id="GO:0055085">
    <property type="term" value="P:transmembrane transport"/>
    <property type="evidence" value="ECO:0007669"/>
    <property type="project" value="InterPro"/>
</dbReference>
<gene>
    <name evidence="5" type="ORF">A7A08_01929</name>
</gene>
<dbReference type="PANTHER" id="PTHR33376">
    <property type="match status" value="1"/>
</dbReference>
<evidence type="ECO:0000256" key="3">
    <source>
        <dbReference type="PIRSR" id="PIRSR039026-2"/>
    </source>
</evidence>
<evidence type="ECO:0000256" key="2">
    <source>
        <dbReference type="PIRSR" id="PIRSR039026-1"/>
    </source>
</evidence>
<dbReference type="InterPro" id="IPR026289">
    <property type="entry name" value="SBP_TakP-like"/>
</dbReference>
<feature type="binding site" evidence="3">
    <location>
        <position position="258"/>
    </location>
    <ligand>
        <name>substrate</name>
    </ligand>
</feature>
<dbReference type="EMBL" id="MASI01000004">
    <property type="protein sequence ID" value="ODA67182.1"/>
    <property type="molecule type" value="Genomic_DNA"/>
</dbReference>
<dbReference type="Gene3D" id="3.40.190.170">
    <property type="entry name" value="Bacterial extracellular solute-binding protein, family 7"/>
    <property type="match status" value="1"/>
</dbReference>
<feature type="region of interest" description="Disordered" evidence="4">
    <location>
        <begin position="359"/>
        <end position="392"/>
    </location>
</feature>
<comment type="caution">
    <text evidence="5">The sequence shown here is derived from an EMBL/GenBank/DDBJ whole genome shotgun (WGS) entry which is preliminary data.</text>
</comment>
<dbReference type="Proteomes" id="UP000095087">
    <property type="component" value="Unassembled WGS sequence"/>
</dbReference>
<feature type="binding site" evidence="2">
    <location>
        <position position="195"/>
    </location>
    <ligand>
        <name>substrate</name>
    </ligand>
</feature>
<sequence>MPARSRLDLRKPFAAPRRRIAALLAPAITMAGILCGPFQASAQPTESIHLTMPVLYGTHLPGLGKPARDWALLTQQLSGKTLRISILQPGEGPAPQELLDAVSSGKVDAAFSKASFWADRFPAASLFAGFPFGPDAPGYAAWFRGGNGLKLYQKMYDDAGLSVHVLPCAFAGAETSGWFAKPLQTVADIDGLRMRIFGQGGLVMRRLGAVPALVPGSELEQAFESGKIDAAEFYPPAVDAEAHLGKIAKYIYVPGWHQPETVMELLINKDRWSALSDRQQSWIETACDATLLRTMAENPVHASEALKGFAAEGVEIKTWPTPLLEAFHRSWEEIANDQARQDAFFAEVFDDLRAFRARQAPGLSGPQGAAAEPLTASTPPEDDGEEDAADRP</sequence>
<evidence type="ECO:0000256" key="4">
    <source>
        <dbReference type="SAM" id="MobiDB-lite"/>
    </source>
</evidence>
<name>A0A1E2RYF8_9HYPH</name>
<proteinExistence type="predicted"/>
<protein>
    <submittedName>
        <fullName evidence="5">Monocarboxylate 2-oxoacid-binding periplasmic protein</fullName>
    </submittedName>
</protein>
<dbReference type="STRING" id="1177755.A7A08_01929"/>
<keyword evidence="6" id="KW-1185">Reference proteome</keyword>
<dbReference type="OrthoDB" id="9780733at2"/>
<keyword evidence="3" id="KW-0479">Metal-binding</keyword>
<feature type="binding site" evidence="3">
    <location>
        <position position="233"/>
    </location>
    <ligand>
        <name>Na(+)</name>
        <dbReference type="ChEBI" id="CHEBI:29101"/>
    </ligand>
</feature>
<dbReference type="GO" id="GO:0031317">
    <property type="term" value="C:tripartite ATP-independent periplasmic transporter complex"/>
    <property type="evidence" value="ECO:0007669"/>
    <property type="project" value="InterPro"/>
</dbReference>
<evidence type="ECO:0000256" key="1">
    <source>
        <dbReference type="ARBA" id="ARBA00022729"/>
    </source>
</evidence>
<dbReference type="PIRSF" id="PIRSF039026">
    <property type="entry name" value="SiaP"/>
    <property type="match status" value="1"/>
</dbReference>